<feature type="region of interest" description="Disordered" evidence="5">
    <location>
        <begin position="1"/>
        <end position="22"/>
    </location>
</feature>
<dbReference type="eggNOG" id="KOG3282">
    <property type="taxonomic scope" value="Eukaryota"/>
</dbReference>
<dbReference type="OrthoDB" id="1733656at2759"/>
<dbReference type="STRING" id="2880.D7FWG4"/>
<dbReference type="GO" id="GO:0005829">
    <property type="term" value="C:cytosol"/>
    <property type="evidence" value="ECO:0007669"/>
    <property type="project" value="TreeGrafter"/>
</dbReference>
<evidence type="ECO:0000313" key="7">
    <source>
        <dbReference type="Proteomes" id="UP000002630"/>
    </source>
</evidence>
<proteinExistence type="inferred from homology"/>
<dbReference type="InterPro" id="IPR023476">
    <property type="entry name" value="Pep_tRNA_hydro_II_dom_sf"/>
</dbReference>
<dbReference type="CDD" id="cd02430">
    <property type="entry name" value="PTH2"/>
    <property type="match status" value="1"/>
</dbReference>
<dbReference type="AlphaFoldDB" id="D7FWG4"/>
<protein>
    <recommendedName>
        <fullName evidence="1">peptidyl-tRNA hydrolase</fullName>
        <ecNumber evidence="1">3.1.1.29</ecNumber>
    </recommendedName>
</protein>
<keyword evidence="2" id="KW-0378">Hydrolase</keyword>
<dbReference type="SUPFAM" id="SSF102462">
    <property type="entry name" value="Peptidyl-tRNA hydrolase II"/>
    <property type="match status" value="1"/>
</dbReference>
<accession>D7FWG4</accession>
<gene>
    <name evidence="6" type="ORF">Esi_0305_0017</name>
</gene>
<evidence type="ECO:0000256" key="2">
    <source>
        <dbReference type="ARBA" id="ARBA00022801"/>
    </source>
</evidence>
<dbReference type="FunCoup" id="D7FWG4">
    <property type="interactions" value="567"/>
</dbReference>
<dbReference type="PANTHER" id="PTHR12649:SF11">
    <property type="entry name" value="PEPTIDYL-TRNA HYDROLASE 2, MITOCHONDRIAL"/>
    <property type="match status" value="1"/>
</dbReference>
<organism evidence="6 7">
    <name type="scientific">Ectocarpus siliculosus</name>
    <name type="common">Brown alga</name>
    <name type="synonym">Conferva siliculosa</name>
    <dbReference type="NCBI Taxonomy" id="2880"/>
    <lineage>
        <taxon>Eukaryota</taxon>
        <taxon>Sar</taxon>
        <taxon>Stramenopiles</taxon>
        <taxon>Ochrophyta</taxon>
        <taxon>PX clade</taxon>
        <taxon>Phaeophyceae</taxon>
        <taxon>Ectocarpales</taxon>
        <taxon>Ectocarpaceae</taxon>
        <taxon>Ectocarpus</taxon>
    </lineage>
</organism>
<dbReference type="GO" id="GO:0004045">
    <property type="term" value="F:peptidyl-tRNA hydrolase activity"/>
    <property type="evidence" value="ECO:0007669"/>
    <property type="project" value="UniProtKB-EC"/>
</dbReference>
<dbReference type="PANTHER" id="PTHR12649">
    <property type="entry name" value="PEPTIDYL-TRNA HYDROLASE 2"/>
    <property type="match status" value="1"/>
</dbReference>
<sequence>MHWLSSRRRRREPVSRGDAEFEEEFEEEERALQSNGGARAWSLDDGPFKLVLIVNMQLKMGKGKVVAQCCHATLGNYRISERHCPSALRGWEHMGQAKICVKCPTETELYDIQAKAQSAGLVNYLVMDAGHTQIAAGSRTVLALGPAPVWAFEGISSHLKLM</sequence>
<dbReference type="EC" id="3.1.1.29" evidence="1"/>
<feature type="compositionally biased region" description="Basic residues" evidence="5">
    <location>
        <begin position="1"/>
        <end position="11"/>
    </location>
</feature>
<evidence type="ECO:0000256" key="5">
    <source>
        <dbReference type="SAM" id="MobiDB-lite"/>
    </source>
</evidence>
<dbReference type="Gene3D" id="3.40.1490.10">
    <property type="entry name" value="Bit1"/>
    <property type="match status" value="1"/>
</dbReference>
<keyword evidence="7" id="KW-1185">Reference proteome</keyword>
<dbReference type="FunFam" id="3.40.1490.10:FF:000001">
    <property type="entry name" value="Peptidyl-tRNA hydrolase 2"/>
    <property type="match status" value="1"/>
</dbReference>
<dbReference type="Pfam" id="PF01981">
    <property type="entry name" value="PTH2"/>
    <property type="match status" value="1"/>
</dbReference>
<name>D7FWG4_ECTSI</name>
<dbReference type="Proteomes" id="UP000002630">
    <property type="component" value="Unassembled WGS sequence"/>
</dbReference>
<evidence type="ECO:0000256" key="1">
    <source>
        <dbReference type="ARBA" id="ARBA00013260"/>
    </source>
</evidence>
<dbReference type="InParanoid" id="D7FWG4"/>
<comment type="catalytic activity">
    <reaction evidence="4">
        <text>an N-acyl-L-alpha-aminoacyl-tRNA + H2O = an N-acyl-L-amino acid + a tRNA + H(+)</text>
        <dbReference type="Rhea" id="RHEA:54448"/>
        <dbReference type="Rhea" id="RHEA-COMP:10123"/>
        <dbReference type="Rhea" id="RHEA-COMP:13883"/>
        <dbReference type="ChEBI" id="CHEBI:15377"/>
        <dbReference type="ChEBI" id="CHEBI:15378"/>
        <dbReference type="ChEBI" id="CHEBI:59874"/>
        <dbReference type="ChEBI" id="CHEBI:78442"/>
        <dbReference type="ChEBI" id="CHEBI:138191"/>
        <dbReference type="EC" id="3.1.1.29"/>
    </reaction>
</comment>
<evidence type="ECO:0000313" key="6">
    <source>
        <dbReference type="EMBL" id="CBJ32052.1"/>
    </source>
</evidence>
<dbReference type="InterPro" id="IPR002833">
    <property type="entry name" value="PTH2"/>
</dbReference>
<comment type="similarity">
    <text evidence="3">Belongs to the PTH2 family.</text>
</comment>
<evidence type="ECO:0000256" key="4">
    <source>
        <dbReference type="ARBA" id="ARBA00048707"/>
    </source>
</evidence>
<dbReference type="NCBIfam" id="TIGR00283">
    <property type="entry name" value="arch_pth2"/>
    <property type="match status" value="1"/>
</dbReference>
<evidence type="ECO:0000256" key="3">
    <source>
        <dbReference type="ARBA" id="ARBA00038050"/>
    </source>
</evidence>
<reference evidence="6 7" key="1">
    <citation type="journal article" date="2010" name="Nature">
        <title>The Ectocarpus genome and the independent evolution of multicellularity in brown algae.</title>
        <authorList>
            <person name="Cock J.M."/>
            <person name="Sterck L."/>
            <person name="Rouze P."/>
            <person name="Scornet D."/>
            <person name="Allen A.E."/>
            <person name="Amoutzias G."/>
            <person name="Anthouard V."/>
            <person name="Artiguenave F."/>
            <person name="Aury J.M."/>
            <person name="Badger J.H."/>
            <person name="Beszteri B."/>
            <person name="Billiau K."/>
            <person name="Bonnet E."/>
            <person name="Bothwell J.H."/>
            <person name="Bowler C."/>
            <person name="Boyen C."/>
            <person name="Brownlee C."/>
            <person name="Carrano C.J."/>
            <person name="Charrier B."/>
            <person name="Cho G.Y."/>
            <person name="Coelho S.M."/>
            <person name="Collen J."/>
            <person name="Corre E."/>
            <person name="Da Silva C."/>
            <person name="Delage L."/>
            <person name="Delaroque N."/>
            <person name="Dittami S.M."/>
            <person name="Doulbeau S."/>
            <person name="Elias M."/>
            <person name="Farnham G."/>
            <person name="Gachon C.M."/>
            <person name="Gschloessl B."/>
            <person name="Heesch S."/>
            <person name="Jabbari K."/>
            <person name="Jubin C."/>
            <person name="Kawai H."/>
            <person name="Kimura K."/>
            <person name="Kloareg B."/>
            <person name="Kupper F.C."/>
            <person name="Lang D."/>
            <person name="Le Bail A."/>
            <person name="Leblanc C."/>
            <person name="Lerouge P."/>
            <person name="Lohr M."/>
            <person name="Lopez P.J."/>
            <person name="Martens C."/>
            <person name="Maumus F."/>
            <person name="Michel G."/>
            <person name="Miranda-Saavedra D."/>
            <person name="Morales J."/>
            <person name="Moreau H."/>
            <person name="Motomura T."/>
            <person name="Nagasato C."/>
            <person name="Napoli C.A."/>
            <person name="Nelson D.R."/>
            <person name="Nyvall-Collen P."/>
            <person name="Peters A.F."/>
            <person name="Pommier C."/>
            <person name="Potin P."/>
            <person name="Poulain J."/>
            <person name="Quesneville H."/>
            <person name="Read B."/>
            <person name="Rensing S.A."/>
            <person name="Ritter A."/>
            <person name="Rousvoal S."/>
            <person name="Samanta M."/>
            <person name="Samson G."/>
            <person name="Schroeder D.C."/>
            <person name="Segurens B."/>
            <person name="Strittmatter M."/>
            <person name="Tonon T."/>
            <person name="Tregear J.W."/>
            <person name="Valentin K."/>
            <person name="von Dassow P."/>
            <person name="Yamagishi T."/>
            <person name="Van de Peer Y."/>
            <person name="Wincker P."/>
        </authorList>
    </citation>
    <scope>NUCLEOTIDE SEQUENCE [LARGE SCALE GENOMIC DNA]</scope>
    <source>
        <strain evidence="7">Ec32 / CCAP1310/4</strain>
    </source>
</reference>
<dbReference type="EMBL" id="FN649760">
    <property type="protein sequence ID" value="CBJ32052.1"/>
    <property type="molecule type" value="Genomic_DNA"/>
</dbReference>